<evidence type="ECO:0000313" key="2">
    <source>
        <dbReference type="EMBL" id="KAG9325433.1"/>
    </source>
</evidence>
<dbReference type="Proteomes" id="UP000717515">
    <property type="component" value="Unassembled WGS sequence"/>
</dbReference>
<evidence type="ECO:0000313" key="3">
    <source>
        <dbReference type="Proteomes" id="UP000717515"/>
    </source>
</evidence>
<gene>
    <name evidence="2" type="ORF">KVV02_004746</name>
</gene>
<comment type="caution">
    <text evidence="2">The sequence shown here is derived from an EMBL/GenBank/DDBJ whole genome shotgun (WGS) entry which is preliminary data.</text>
</comment>
<accession>A0A9P8CYA7</accession>
<feature type="region of interest" description="Disordered" evidence="1">
    <location>
        <begin position="1"/>
        <end position="24"/>
    </location>
</feature>
<reference evidence="2" key="1">
    <citation type="submission" date="2021-07" db="EMBL/GenBank/DDBJ databases">
        <title>Draft genome of Mortierella alpina, strain LL118, isolated from an aspen leaf litter sample.</title>
        <authorList>
            <person name="Yang S."/>
            <person name="Vinatzer B.A."/>
        </authorList>
    </citation>
    <scope>NUCLEOTIDE SEQUENCE</scope>
    <source>
        <strain evidence="2">LL118</strain>
    </source>
</reference>
<dbReference type="PANTHER" id="PTHR13109:SF7">
    <property type="entry name" value="NEUROCHONDRIN"/>
    <property type="match status" value="1"/>
</dbReference>
<evidence type="ECO:0008006" key="4">
    <source>
        <dbReference type="Google" id="ProtNLM"/>
    </source>
</evidence>
<dbReference type="AlphaFoldDB" id="A0A9P8CYA7"/>
<protein>
    <recommendedName>
        <fullName evidence="4">Neurochondrin-domain-containing protein</fullName>
    </recommendedName>
</protein>
<dbReference type="PANTHER" id="PTHR13109">
    <property type="entry name" value="NEUROCHONDRIN"/>
    <property type="match status" value="1"/>
</dbReference>
<dbReference type="SUPFAM" id="SSF48371">
    <property type="entry name" value="ARM repeat"/>
    <property type="match status" value="1"/>
</dbReference>
<name>A0A9P8CYA7_MORAP</name>
<dbReference type="InterPro" id="IPR016024">
    <property type="entry name" value="ARM-type_fold"/>
</dbReference>
<feature type="region of interest" description="Disordered" evidence="1">
    <location>
        <begin position="379"/>
        <end position="400"/>
    </location>
</feature>
<organism evidence="2 3">
    <name type="scientific">Mortierella alpina</name>
    <name type="common">Oleaginous fungus</name>
    <name type="synonym">Mortierella renispora</name>
    <dbReference type="NCBI Taxonomy" id="64518"/>
    <lineage>
        <taxon>Eukaryota</taxon>
        <taxon>Fungi</taxon>
        <taxon>Fungi incertae sedis</taxon>
        <taxon>Mucoromycota</taxon>
        <taxon>Mortierellomycotina</taxon>
        <taxon>Mortierellomycetes</taxon>
        <taxon>Mortierellales</taxon>
        <taxon>Mortierellaceae</taxon>
        <taxon>Mortierella</taxon>
    </lineage>
</organism>
<sequence length="542" mass="60150">MTESESGANVASSVQANAQLSEQDTTESALERCLELLRPGTSDESKFIGLTLMSELLQDTQGSAIMTRFFDSMDFGFLDRMMHSEESTVPKDAGVDTAAIKSIAVDIMTCFSTNWELLIRNEFKERVPSMLNLLQSSDDTDRSKKILQIMLRISAYPQVSMVLTNPGYQSKIVSYILETFDRKDEAHEDAVMITKRTFLIIQEGFKQNPKVVLQITQDFLPTIMSKISQQFSTLTESHKPEILRLLSDSLGYLSESYVQQHTKEHAAETKVWTRNLKSGLIQLLSTRQAPTTRDDSFKLIGILLQRLGPEWIFPDRSATAATANTSLKKKKASPASVVNSMAALSLTDAEIDKKFAGLIVHLTCVEVRVLMDELANELSGSSSTTTTSTPAANDMDAEQQSKVRKEQVLPLTYEILEVSIGYLVHLSESEDLMENGLFDAMGLLKLQESLQATFASVLDYLKDLQSSKDATPESLSANLVYLASLRILSAWLMEDDSLHGQAASIAPTLEAVVKYCASKSSKKSLLRLLQPILDRFHEIALD</sequence>
<evidence type="ECO:0000256" key="1">
    <source>
        <dbReference type="SAM" id="MobiDB-lite"/>
    </source>
</evidence>
<dbReference type="EMBL" id="JAIFTL010000040">
    <property type="protein sequence ID" value="KAG9325433.1"/>
    <property type="molecule type" value="Genomic_DNA"/>
</dbReference>
<feature type="compositionally biased region" description="Low complexity" evidence="1">
    <location>
        <begin position="379"/>
        <end position="389"/>
    </location>
</feature>
<dbReference type="InterPro" id="IPR008709">
    <property type="entry name" value="Neurochondrin"/>
</dbReference>
<dbReference type="Pfam" id="PF05536">
    <property type="entry name" value="Neurochondrin"/>
    <property type="match status" value="1"/>
</dbReference>
<proteinExistence type="predicted"/>